<dbReference type="Proteomes" id="UP001152300">
    <property type="component" value="Unassembled WGS sequence"/>
</dbReference>
<evidence type="ECO:0000313" key="3">
    <source>
        <dbReference type="Proteomes" id="UP001152300"/>
    </source>
</evidence>
<protein>
    <submittedName>
        <fullName evidence="2">Uncharacterized protein</fullName>
    </submittedName>
</protein>
<keyword evidence="3" id="KW-1185">Reference proteome</keyword>
<feature type="signal peptide" evidence="1">
    <location>
        <begin position="1"/>
        <end position="19"/>
    </location>
</feature>
<keyword evidence="1" id="KW-0732">Signal</keyword>
<evidence type="ECO:0000313" key="2">
    <source>
        <dbReference type="EMBL" id="KAJ8068251.1"/>
    </source>
</evidence>
<comment type="caution">
    <text evidence="2">The sequence shown here is derived from an EMBL/GenBank/DDBJ whole genome shotgun (WGS) entry which is preliminary data.</text>
</comment>
<dbReference type="OrthoDB" id="3532265at2759"/>
<gene>
    <name evidence="2" type="ORF">OCU04_003818</name>
</gene>
<organism evidence="2 3">
    <name type="scientific">Sclerotinia nivalis</name>
    <dbReference type="NCBI Taxonomy" id="352851"/>
    <lineage>
        <taxon>Eukaryota</taxon>
        <taxon>Fungi</taxon>
        <taxon>Dikarya</taxon>
        <taxon>Ascomycota</taxon>
        <taxon>Pezizomycotina</taxon>
        <taxon>Leotiomycetes</taxon>
        <taxon>Helotiales</taxon>
        <taxon>Sclerotiniaceae</taxon>
        <taxon>Sclerotinia</taxon>
    </lineage>
</organism>
<proteinExistence type="predicted"/>
<accession>A0A9X0DLQ2</accession>
<reference evidence="2" key="1">
    <citation type="submission" date="2022-11" db="EMBL/GenBank/DDBJ databases">
        <title>Genome Resource of Sclerotinia nivalis Strain SnTB1, a Plant Pathogen Isolated from American Ginseng.</title>
        <authorList>
            <person name="Fan S."/>
        </authorList>
    </citation>
    <scope>NUCLEOTIDE SEQUENCE</scope>
    <source>
        <strain evidence="2">SnTB1</strain>
    </source>
</reference>
<feature type="chain" id="PRO_5040803444" evidence="1">
    <location>
        <begin position="20"/>
        <end position="113"/>
    </location>
</feature>
<evidence type="ECO:0000256" key="1">
    <source>
        <dbReference type="SAM" id="SignalP"/>
    </source>
</evidence>
<sequence length="113" mass="12531">MHLQNILAVLASLTVVGLSTPVIPQEENSDIIERNEPTAIIQVRYAYEDQEGSKIIEKGAVKAADKIIESSLNRKSIDEPLGIIFPTRVIEQNKRGDETVVWVQPPPTSKIPM</sequence>
<dbReference type="AlphaFoldDB" id="A0A9X0DLQ2"/>
<dbReference type="EMBL" id="JAPEIS010000003">
    <property type="protein sequence ID" value="KAJ8068251.1"/>
    <property type="molecule type" value="Genomic_DNA"/>
</dbReference>
<name>A0A9X0DLQ2_9HELO</name>